<dbReference type="PANTHER" id="PTHR34618">
    <property type="entry name" value="SURFACE PROTEIN MAS1, PUTATIVE-RELATED"/>
    <property type="match status" value="1"/>
</dbReference>
<reference evidence="3 4" key="1">
    <citation type="journal article" date="2014" name="BMC Genomics">
        <title>Comparative genome sequencing reveals chemotype-specific gene clusters in the toxigenic black mold Stachybotrys.</title>
        <authorList>
            <person name="Semeiks J."/>
            <person name="Borek D."/>
            <person name="Otwinowski Z."/>
            <person name="Grishin N.V."/>
        </authorList>
    </citation>
    <scope>NUCLEOTIDE SEQUENCE [LARGE SCALE GENOMIC DNA]</scope>
    <source>
        <strain evidence="4">CBS 109288 / IBT 7711</strain>
    </source>
</reference>
<feature type="region of interest" description="Disordered" evidence="1">
    <location>
        <begin position="317"/>
        <end position="386"/>
    </location>
</feature>
<feature type="compositionally biased region" description="Low complexity" evidence="1">
    <location>
        <begin position="317"/>
        <end position="329"/>
    </location>
</feature>
<dbReference type="PANTHER" id="PTHR34618:SF3">
    <property type="entry name" value="GEGH 16 PROTEIN"/>
    <property type="match status" value="1"/>
</dbReference>
<feature type="compositionally biased region" description="Acidic residues" evidence="1">
    <location>
        <begin position="330"/>
        <end position="348"/>
    </location>
</feature>
<evidence type="ECO:0000313" key="3">
    <source>
        <dbReference type="EMBL" id="KEY74016.1"/>
    </source>
</evidence>
<dbReference type="OrthoDB" id="3241054at2759"/>
<dbReference type="HOGENOM" id="CLU_047729_1_1_1"/>
<accession>A0A084B8Y7</accession>
<sequence>MPSLAGTVLTLALVAMARAQGVVLSAQGDSGTSKGLQVDPNNPADANIISLAEVNANIVNECGRTLLAGNIDIGEQTELALTAGEVTKVANGSTVAVTIDQRSAEGAGPFTCDLDQTSNGSGIAGQVPLQVTQDDGASGTGNTTIQVALPDDMVCVGGESQELPSQAMILGADEGKASTGDVCTVRCRNEANFGGCFAVQQTDIEPNANTPETIATAQTLEGIENQIAQNRQDFPPSVAAIQAAPDVDAQGVQVADALLAANPSLESAASGSTTGTSVAATAGSTASTPTSATATAVAGTTTGTGTASTTAAAATTTAAGADSGNNGNDNDNDNDNNDNNDNNDDNDNNDNNGNSRNNNGDNNRNNNNNRRNTGSGWTQVKREFVA</sequence>
<feature type="compositionally biased region" description="Low complexity" evidence="1">
    <location>
        <begin position="267"/>
        <end position="293"/>
    </location>
</feature>
<evidence type="ECO:0000256" key="2">
    <source>
        <dbReference type="SAM" id="SignalP"/>
    </source>
</evidence>
<dbReference type="InterPro" id="IPR021476">
    <property type="entry name" value="Egh16-like"/>
</dbReference>
<dbReference type="AlphaFoldDB" id="A0A084B8Y7"/>
<feature type="region of interest" description="Disordered" evidence="1">
    <location>
        <begin position="266"/>
        <end position="293"/>
    </location>
</feature>
<name>A0A084B8Y7_STACB</name>
<keyword evidence="4" id="KW-1185">Reference proteome</keyword>
<proteinExistence type="predicted"/>
<dbReference type="Pfam" id="PF11327">
    <property type="entry name" value="Egh16-like"/>
    <property type="match status" value="1"/>
</dbReference>
<protein>
    <recommendedName>
        <fullName evidence="5">GEgh 16 protein</fullName>
    </recommendedName>
</protein>
<organism evidence="3 4">
    <name type="scientific">Stachybotrys chartarum (strain CBS 109288 / IBT 7711)</name>
    <name type="common">Toxic black mold</name>
    <name type="synonym">Stilbospora chartarum</name>
    <dbReference type="NCBI Taxonomy" id="1280523"/>
    <lineage>
        <taxon>Eukaryota</taxon>
        <taxon>Fungi</taxon>
        <taxon>Dikarya</taxon>
        <taxon>Ascomycota</taxon>
        <taxon>Pezizomycotina</taxon>
        <taxon>Sordariomycetes</taxon>
        <taxon>Hypocreomycetidae</taxon>
        <taxon>Hypocreales</taxon>
        <taxon>Stachybotryaceae</taxon>
        <taxon>Stachybotrys</taxon>
    </lineage>
</organism>
<feature type="chain" id="PRO_5001771846" description="GEgh 16 protein" evidence="2">
    <location>
        <begin position="20"/>
        <end position="386"/>
    </location>
</feature>
<dbReference type="EMBL" id="KL647681">
    <property type="protein sequence ID" value="KEY74016.1"/>
    <property type="molecule type" value="Genomic_DNA"/>
</dbReference>
<keyword evidence="2" id="KW-0732">Signal</keyword>
<evidence type="ECO:0008006" key="5">
    <source>
        <dbReference type="Google" id="ProtNLM"/>
    </source>
</evidence>
<feature type="compositionally biased region" description="Low complexity" evidence="1">
    <location>
        <begin position="349"/>
        <end position="376"/>
    </location>
</feature>
<feature type="signal peptide" evidence="2">
    <location>
        <begin position="1"/>
        <end position="19"/>
    </location>
</feature>
<gene>
    <name evidence="3" type="ORF">S7711_02609</name>
</gene>
<dbReference type="Proteomes" id="UP000028045">
    <property type="component" value="Unassembled WGS sequence"/>
</dbReference>
<evidence type="ECO:0000313" key="4">
    <source>
        <dbReference type="Proteomes" id="UP000028045"/>
    </source>
</evidence>
<evidence type="ECO:0000256" key="1">
    <source>
        <dbReference type="SAM" id="MobiDB-lite"/>
    </source>
</evidence>